<dbReference type="CDD" id="cd00093">
    <property type="entry name" value="HTH_XRE"/>
    <property type="match status" value="1"/>
</dbReference>
<dbReference type="SUPFAM" id="SSF47413">
    <property type="entry name" value="lambda repressor-like DNA-binding domains"/>
    <property type="match status" value="1"/>
</dbReference>
<comment type="caution">
    <text evidence="1">The sequence shown here is derived from an EMBL/GenBank/DDBJ whole genome shotgun (WGS) entry which is preliminary data.</text>
</comment>
<gene>
    <name evidence="1" type="ORF">HGB44_03330</name>
</gene>
<evidence type="ECO:0000313" key="1">
    <source>
        <dbReference type="EMBL" id="NKY96709.1"/>
    </source>
</evidence>
<dbReference type="InterPro" id="IPR001387">
    <property type="entry name" value="Cro/C1-type_HTH"/>
</dbReference>
<keyword evidence="2" id="KW-1185">Reference proteome</keyword>
<dbReference type="Gene3D" id="1.10.260.40">
    <property type="entry name" value="lambda repressor-like DNA-binding domains"/>
    <property type="match status" value="1"/>
</dbReference>
<dbReference type="InterPro" id="IPR010982">
    <property type="entry name" value="Lambda_DNA-bd_dom_sf"/>
</dbReference>
<evidence type="ECO:0000313" key="2">
    <source>
        <dbReference type="Proteomes" id="UP000553209"/>
    </source>
</evidence>
<reference evidence="1 2" key="1">
    <citation type="submission" date="2020-04" db="EMBL/GenBank/DDBJ databases">
        <title>MicrobeNet Type strains.</title>
        <authorList>
            <person name="Nicholson A.C."/>
        </authorList>
    </citation>
    <scope>NUCLEOTIDE SEQUENCE [LARGE SCALE GENOMIC DNA]</scope>
    <source>
        <strain evidence="1 2">ATCC 23612</strain>
    </source>
</reference>
<proteinExistence type="predicted"/>
<dbReference type="Pfam" id="PF13560">
    <property type="entry name" value="HTH_31"/>
    <property type="match status" value="1"/>
</dbReference>
<protein>
    <submittedName>
        <fullName evidence="1">Helix-turn-helix domain-containing protein</fullName>
    </submittedName>
</protein>
<sequence length="264" mass="28545">MSLGRLIRTARERRGWAIDDLARRANAPSALVAYVEAGIPVPECRAQVEAMARALGLTPSRVWEQIVAEAGHTPGPRMLGWEVVHLRVLVLQGPVMGLSAVLDAVDVEYGGWRPPSLIVARCPGWDTTDDAQALETAQLLSDCYGPLYQARSGADLAVLWDPSVLGLVRWRPGRVEYQIPAGSRLVVCSEASMVGECPAGMVVTATDTPPDADVAVRPFAPRVWLTPQLHDAVMPLALDYESSVPQMHVMLPLLEGNQGNSGWN</sequence>
<dbReference type="Proteomes" id="UP000553209">
    <property type="component" value="Unassembled WGS sequence"/>
</dbReference>
<dbReference type="EMBL" id="JAAXPG010000002">
    <property type="protein sequence ID" value="NKY96709.1"/>
    <property type="molecule type" value="Genomic_DNA"/>
</dbReference>
<dbReference type="RefSeq" id="WP_061080273.1">
    <property type="nucleotide sequence ID" value="NZ_JAAXPG010000002.1"/>
</dbReference>
<accession>A0A7X6M9Y0</accession>
<dbReference type="GO" id="GO:0003677">
    <property type="term" value="F:DNA binding"/>
    <property type="evidence" value="ECO:0007669"/>
    <property type="project" value="InterPro"/>
</dbReference>
<organism evidence="1 2">
    <name type="scientific">Nocardiopsis alborubida</name>
    <dbReference type="NCBI Taxonomy" id="146802"/>
    <lineage>
        <taxon>Bacteria</taxon>
        <taxon>Bacillati</taxon>
        <taxon>Actinomycetota</taxon>
        <taxon>Actinomycetes</taxon>
        <taxon>Streptosporangiales</taxon>
        <taxon>Nocardiopsidaceae</taxon>
        <taxon>Nocardiopsis</taxon>
    </lineage>
</organism>
<name>A0A7X6M9Y0_9ACTN</name>
<dbReference type="AlphaFoldDB" id="A0A7X6M9Y0"/>